<name>A0A9D1D0N6_9FIRM</name>
<dbReference type="Gene3D" id="3.40.190.10">
    <property type="entry name" value="Periplasmic binding protein-like II"/>
    <property type="match status" value="1"/>
</dbReference>
<dbReference type="SUPFAM" id="SSF53850">
    <property type="entry name" value="Periplasmic binding protein-like II"/>
    <property type="match status" value="1"/>
</dbReference>
<protein>
    <submittedName>
        <fullName evidence="2">Carbohydrate ABC transporter substrate-binding protein</fullName>
    </submittedName>
</protein>
<reference evidence="2" key="1">
    <citation type="submission" date="2020-10" db="EMBL/GenBank/DDBJ databases">
        <authorList>
            <person name="Gilroy R."/>
        </authorList>
    </citation>
    <scope>NUCLEOTIDE SEQUENCE</scope>
    <source>
        <strain evidence="2">ChiSjej3B21-11622</strain>
    </source>
</reference>
<dbReference type="Proteomes" id="UP000886886">
    <property type="component" value="Unassembled WGS sequence"/>
</dbReference>
<dbReference type="Pfam" id="PF13416">
    <property type="entry name" value="SBP_bac_8"/>
    <property type="match status" value="1"/>
</dbReference>
<gene>
    <name evidence="2" type="ORF">IAB26_08975</name>
</gene>
<evidence type="ECO:0000313" key="2">
    <source>
        <dbReference type="EMBL" id="HIQ96681.1"/>
    </source>
</evidence>
<accession>A0A9D1D0N6</accession>
<proteinExistence type="predicted"/>
<dbReference type="PANTHER" id="PTHR43649">
    <property type="entry name" value="ARABINOSE-BINDING PROTEIN-RELATED"/>
    <property type="match status" value="1"/>
</dbReference>
<dbReference type="InterPro" id="IPR006059">
    <property type="entry name" value="SBP"/>
</dbReference>
<dbReference type="PROSITE" id="PS00018">
    <property type="entry name" value="EF_HAND_1"/>
    <property type="match status" value="1"/>
</dbReference>
<sequence length="469" mass="52343">MRKTGLAVLSAAMCVGLAAGMLAGTEAKADEGVTLVFAQDLDTNEKANAVMNEILTEYTEKTGTQIQFESLPSADYRTWLMTQFSAGQGPDVYTGIIYDMTQDYQAGYLTNFIDIYEEESAYDPGKPWKETLPEYISEQMYISEDAVPGYPTATSVVRIFYNKDMLEAAGAEIPETWAEFMDTCQKLKDAGNIPFAFPNATIDDLSWLWFSNSICSQIDHEMVDTLDVSGNGYVELAEMCKGLDEGKIDFTDEKLTACFELMKEFSQYWTSDYNGLDQQTAIEMFARGEVAMVQAMSISLENIESIVGDSFEYGVMPVPVITTETNENAMGKSVILGGQPDIIFGMNKALEEDETKYAAALDFVQYMASPEVQARLAEEICRIPLATTVELPDRLAGFTITEEPLRMPWFTGVNEKWRNYFHRSGQEYLSDSITVEEFGETLNESYAEVIAEVEAENGWSADNNYGMTE</sequence>
<dbReference type="InterPro" id="IPR050490">
    <property type="entry name" value="Bact_solute-bd_prot1"/>
</dbReference>
<dbReference type="InterPro" id="IPR018247">
    <property type="entry name" value="EF_Hand_1_Ca_BS"/>
</dbReference>
<evidence type="ECO:0000256" key="1">
    <source>
        <dbReference type="SAM" id="SignalP"/>
    </source>
</evidence>
<keyword evidence="1" id="KW-0732">Signal</keyword>
<reference evidence="2" key="2">
    <citation type="journal article" date="2021" name="PeerJ">
        <title>Extensive microbial diversity within the chicken gut microbiome revealed by metagenomics and culture.</title>
        <authorList>
            <person name="Gilroy R."/>
            <person name="Ravi A."/>
            <person name="Getino M."/>
            <person name="Pursley I."/>
            <person name="Horton D.L."/>
            <person name="Alikhan N.F."/>
            <person name="Baker D."/>
            <person name="Gharbi K."/>
            <person name="Hall N."/>
            <person name="Watson M."/>
            <person name="Adriaenssens E.M."/>
            <person name="Foster-Nyarko E."/>
            <person name="Jarju S."/>
            <person name="Secka A."/>
            <person name="Antonio M."/>
            <person name="Oren A."/>
            <person name="Chaudhuri R.R."/>
            <person name="La Ragione R."/>
            <person name="Hildebrand F."/>
            <person name="Pallen M.J."/>
        </authorList>
    </citation>
    <scope>NUCLEOTIDE SEQUENCE</scope>
    <source>
        <strain evidence="2">ChiSjej3B21-11622</strain>
    </source>
</reference>
<comment type="caution">
    <text evidence="2">The sequence shown here is derived from an EMBL/GenBank/DDBJ whole genome shotgun (WGS) entry which is preliminary data.</text>
</comment>
<dbReference type="PANTHER" id="PTHR43649:SF12">
    <property type="entry name" value="DIACETYLCHITOBIOSE BINDING PROTEIN DASA"/>
    <property type="match status" value="1"/>
</dbReference>
<dbReference type="EMBL" id="DVFT01000137">
    <property type="protein sequence ID" value="HIQ96681.1"/>
    <property type="molecule type" value="Genomic_DNA"/>
</dbReference>
<organism evidence="2 3">
    <name type="scientific">Candidatus Limivivens merdigallinarum</name>
    <dbReference type="NCBI Taxonomy" id="2840859"/>
    <lineage>
        <taxon>Bacteria</taxon>
        <taxon>Bacillati</taxon>
        <taxon>Bacillota</taxon>
        <taxon>Clostridia</taxon>
        <taxon>Lachnospirales</taxon>
        <taxon>Lachnospiraceae</taxon>
        <taxon>Lachnospiraceae incertae sedis</taxon>
        <taxon>Candidatus Limivivens</taxon>
    </lineage>
</organism>
<feature type="chain" id="PRO_5038779323" evidence="1">
    <location>
        <begin position="30"/>
        <end position="469"/>
    </location>
</feature>
<dbReference type="AlphaFoldDB" id="A0A9D1D0N6"/>
<feature type="signal peptide" evidence="1">
    <location>
        <begin position="1"/>
        <end position="29"/>
    </location>
</feature>
<evidence type="ECO:0000313" key="3">
    <source>
        <dbReference type="Proteomes" id="UP000886886"/>
    </source>
</evidence>